<evidence type="ECO:0000313" key="2">
    <source>
        <dbReference type="Proteomes" id="UP001163603"/>
    </source>
</evidence>
<sequence>MLLKVDLQCSKCYKKVKKVLCKFPEIRDQVYDEKQNTVTIKVVTCCPDRLMQKICCKGGKAVKSIEIKPPAKPKEPEKKKEPEKEKPKEPEKKKEPEKEKPKEPEKKKEAEKPEDPKPTKPKVVIVDPPPKQKPQPPKASDPAPTTKAIVPVPTPKAPVPAPGYPPGYPNYPFGACCRECYGGHGGGPCQQLGYGRPICYDGYYGRPVYDSWGGGGGDWSRGNCRSRGDYFCEENPSTCSIM</sequence>
<accession>A0ACC0XJ44</accession>
<name>A0ACC0XJ44_9ROSI</name>
<organism evidence="1 2">
    <name type="scientific">Pistacia integerrima</name>
    <dbReference type="NCBI Taxonomy" id="434235"/>
    <lineage>
        <taxon>Eukaryota</taxon>
        <taxon>Viridiplantae</taxon>
        <taxon>Streptophyta</taxon>
        <taxon>Embryophyta</taxon>
        <taxon>Tracheophyta</taxon>
        <taxon>Spermatophyta</taxon>
        <taxon>Magnoliopsida</taxon>
        <taxon>eudicotyledons</taxon>
        <taxon>Gunneridae</taxon>
        <taxon>Pentapetalae</taxon>
        <taxon>rosids</taxon>
        <taxon>malvids</taxon>
        <taxon>Sapindales</taxon>
        <taxon>Anacardiaceae</taxon>
        <taxon>Pistacia</taxon>
    </lineage>
</organism>
<protein>
    <submittedName>
        <fullName evidence="1">Uncharacterized protein</fullName>
    </submittedName>
</protein>
<reference evidence="2" key="1">
    <citation type="journal article" date="2023" name="G3 (Bethesda)">
        <title>Genome assembly and association tests identify interacting loci associated with vigor, precocity, and sex in interspecific pistachio rootstocks.</title>
        <authorList>
            <person name="Palmer W."/>
            <person name="Jacygrad E."/>
            <person name="Sagayaradj S."/>
            <person name="Cavanaugh K."/>
            <person name="Han R."/>
            <person name="Bertier L."/>
            <person name="Beede B."/>
            <person name="Kafkas S."/>
            <person name="Golino D."/>
            <person name="Preece J."/>
            <person name="Michelmore R."/>
        </authorList>
    </citation>
    <scope>NUCLEOTIDE SEQUENCE [LARGE SCALE GENOMIC DNA]</scope>
</reference>
<gene>
    <name evidence="1" type="ORF">Pint_09450</name>
</gene>
<evidence type="ECO:0000313" key="1">
    <source>
        <dbReference type="EMBL" id="KAJ0017368.1"/>
    </source>
</evidence>
<comment type="caution">
    <text evidence="1">The sequence shown here is derived from an EMBL/GenBank/DDBJ whole genome shotgun (WGS) entry which is preliminary data.</text>
</comment>
<dbReference type="Proteomes" id="UP001163603">
    <property type="component" value="Chromosome 12"/>
</dbReference>
<dbReference type="EMBL" id="CM047747">
    <property type="protein sequence ID" value="KAJ0017368.1"/>
    <property type="molecule type" value="Genomic_DNA"/>
</dbReference>
<proteinExistence type="predicted"/>
<keyword evidence="2" id="KW-1185">Reference proteome</keyword>